<accession>A0A557SY17</accession>
<dbReference type="RefSeq" id="WP_144728983.1">
    <property type="nucleotide sequence ID" value="NZ_ML675579.1"/>
</dbReference>
<keyword evidence="2" id="KW-1185">Reference proteome</keyword>
<name>A0A557SY17_9ARCH</name>
<organism evidence="1 2">
    <name type="scientific">Candidatus Nitrosocosmicus arcticus</name>
    <dbReference type="NCBI Taxonomy" id="2035267"/>
    <lineage>
        <taxon>Archaea</taxon>
        <taxon>Nitrososphaerota</taxon>
        <taxon>Nitrososphaeria</taxon>
        <taxon>Nitrososphaerales</taxon>
        <taxon>Nitrososphaeraceae</taxon>
        <taxon>Candidatus Nitrosocosmicus</taxon>
    </lineage>
</organism>
<dbReference type="AlphaFoldDB" id="A0A557SY17"/>
<gene>
    <name evidence="1" type="ORF">NARC_30213</name>
</gene>
<reference evidence="1 2" key="1">
    <citation type="journal article" date="2019" name="Front. Microbiol.">
        <title>Ammonia Oxidation by the Arctic Terrestrial Thaumarchaeote Candidatus Nitrosocosmicus arcticus Is Stimulated by Increasing Temperatures.</title>
        <authorList>
            <person name="Alves R.J.E."/>
            <person name="Kerou M."/>
            <person name="Zappe A."/>
            <person name="Bittner R."/>
            <person name="Abby S.S."/>
            <person name="Schmidt H.A."/>
            <person name="Pfeifer K."/>
            <person name="Schleper C."/>
        </authorList>
    </citation>
    <scope>NUCLEOTIDE SEQUENCE [LARGE SCALE GENOMIC DNA]</scope>
    <source>
        <strain evidence="1 2">Kfb</strain>
    </source>
</reference>
<dbReference type="Proteomes" id="UP000315289">
    <property type="component" value="Unassembled WGS sequence"/>
</dbReference>
<sequence length="123" mass="14201">MNQEYIKINIHPIYLKVAIIESILLACIKGSSFSEIESSVARVISKSEVILREYILHLVNNSFISYNRARKIYLIEAAGWDMLYIIYSQRESSISDYADLVIMIEANNDGDDLDYQDKRTRST</sequence>
<dbReference type="EMBL" id="VOAH01000003">
    <property type="protein sequence ID" value="TVP41498.1"/>
    <property type="molecule type" value="Genomic_DNA"/>
</dbReference>
<proteinExistence type="predicted"/>
<dbReference type="OrthoDB" id="11613at2157"/>
<evidence type="ECO:0000313" key="2">
    <source>
        <dbReference type="Proteomes" id="UP000315289"/>
    </source>
</evidence>
<evidence type="ECO:0000313" key="1">
    <source>
        <dbReference type="EMBL" id="TVP41498.1"/>
    </source>
</evidence>
<comment type="caution">
    <text evidence="1">The sequence shown here is derived from an EMBL/GenBank/DDBJ whole genome shotgun (WGS) entry which is preliminary data.</text>
</comment>
<protein>
    <submittedName>
        <fullName evidence="1">Uncharacterized protein</fullName>
    </submittedName>
</protein>